<proteinExistence type="inferred from homology"/>
<dbReference type="PROSITE" id="PS50240">
    <property type="entry name" value="TRYPSIN_DOM"/>
    <property type="match status" value="1"/>
</dbReference>
<sequence length="302" mass="33247">MIQRDFIFVVTVLKSIHFVTGDIWQQVANHAAWVKLESYECGFSAADRIIGGMDAALGQFPWILRLGYNLPGEDELDWMCGGVLITDRHVVTAAHCIQTDENGYKLNAVRAGEYDARTNPDCQLNVCAPPLQDRGVKSIISHPDFNEPPFHNDIAVIELQAPLELNDYVAPICLPQRDQLTDLQIGELVTVAGWGKMNMSTDKRADILQYISLPVVTPESCNFFGRAFKVAESEICAGSQRNKDACGGDSGGPLMKIFDTPEGPKSFLIGVVSFGPTVCGIKKPGVYTSVPYFLKWVLDHIV</sequence>
<evidence type="ECO:0000313" key="7">
    <source>
        <dbReference type="Proteomes" id="UP000837857"/>
    </source>
</evidence>
<dbReference type="PROSITE" id="PS00134">
    <property type="entry name" value="TRYPSIN_HIS"/>
    <property type="match status" value="1"/>
</dbReference>
<gene>
    <name evidence="6" type="ORF">IPOD504_LOCUS5097</name>
</gene>
<evidence type="ECO:0000256" key="4">
    <source>
        <dbReference type="SAM" id="SignalP"/>
    </source>
</evidence>
<dbReference type="InterPro" id="IPR033116">
    <property type="entry name" value="TRYPSIN_SER"/>
</dbReference>
<dbReference type="Pfam" id="PF00089">
    <property type="entry name" value="Trypsin"/>
    <property type="match status" value="1"/>
</dbReference>
<keyword evidence="7" id="KW-1185">Reference proteome</keyword>
<protein>
    <recommendedName>
        <fullName evidence="5">Peptidase S1 domain-containing protein</fullName>
    </recommendedName>
</protein>
<reference evidence="6" key="1">
    <citation type="submission" date="2022-03" db="EMBL/GenBank/DDBJ databases">
        <authorList>
            <person name="Martin H S."/>
        </authorList>
    </citation>
    <scope>NUCLEOTIDE SEQUENCE</scope>
</reference>
<dbReference type="SUPFAM" id="SSF50494">
    <property type="entry name" value="Trypsin-like serine proteases"/>
    <property type="match status" value="1"/>
</dbReference>
<dbReference type="CDD" id="cd00190">
    <property type="entry name" value="Tryp_SPc"/>
    <property type="match status" value="1"/>
</dbReference>
<comment type="similarity">
    <text evidence="2">Belongs to the peptidase S1 family. CLIP subfamily.</text>
</comment>
<dbReference type="PROSITE" id="PS00135">
    <property type="entry name" value="TRYPSIN_SER"/>
    <property type="match status" value="1"/>
</dbReference>
<dbReference type="Proteomes" id="UP000837857">
    <property type="component" value="Chromosome 16"/>
</dbReference>
<keyword evidence="3" id="KW-0720">Serine protease</keyword>
<keyword evidence="3" id="KW-0645">Protease</keyword>
<feature type="non-terminal residue" evidence="6">
    <location>
        <position position="302"/>
    </location>
</feature>
<dbReference type="Gene3D" id="2.40.10.10">
    <property type="entry name" value="Trypsin-like serine proteases"/>
    <property type="match status" value="3"/>
</dbReference>
<dbReference type="InterPro" id="IPR051487">
    <property type="entry name" value="Ser/Thr_Proteases_Immune/Dev"/>
</dbReference>
<evidence type="ECO:0000256" key="1">
    <source>
        <dbReference type="ARBA" id="ARBA00023157"/>
    </source>
</evidence>
<evidence type="ECO:0000259" key="5">
    <source>
        <dbReference type="PROSITE" id="PS50240"/>
    </source>
</evidence>
<keyword evidence="4" id="KW-0732">Signal</keyword>
<evidence type="ECO:0000313" key="6">
    <source>
        <dbReference type="EMBL" id="CAH2045491.1"/>
    </source>
</evidence>
<dbReference type="EMBL" id="OW152828">
    <property type="protein sequence ID" value="CAH2045491.1"/>
    <property type="molecule type" value="Genomic_DNA"/>
</dbReference>
<name>A0ABN8I552_9NEOP</name>
<feature type="signal peptide" evidence="4">
    <location>
        <begin position="1"/>
        <end position="21"/>
    </location>
</feature>
<evidence type="ECO:0000256" key="2">
    <source>
        <dbReference type="ARBA" id="ARBA00024195"/>
    </source>
</evidence>
<dbReference type="PANTHER" id="PTHR24256">
    <property type="entry name" value="TRYPTASE-RELATED"/>
    <property type="match status" value="1"/>
</dbReference>
<dbReference type="SMART" id="SM00020">
    <property type="entry name" value="Tryp_SPc"/>
    <property type="match status" value="1"/>
</dbReference>
<keyword evidence="1" id="KW-1015">Disulfide bond</keyword>
<dbReference type="InterPro" id="IPR043504">
    <property type="entry name" value="Peptidase_S1_PA_chymotrypsin"/>
</dbReference>
<dbReference type="InterPro" id="IPR018114">
    <property type="entry name" value="TRYPSIN_HIS"/>
</dbReference>
<dbReference type="InterPro" id="IPR009003">
    <property type="entry name" value="Peptidase_S1_PA"/>
</dbReference>
<dbReference type="InterPro" id="IPR001314">
    <property type="entry name" value="Peptidase_S1A"/>
</dbReference>
<keyword evidence="3" id="KW-0378">Hydrolase</keyword>
<dbReference type="PRINTS" id="PR00722">
    <property type="entry name" value="CHYMOTRYPSIN"/>
</dbReference>
<organism evidence="6 7">
    <name type="scientific">Iphiclides podalirius</name>
    <name type="common">scarce swallowtail</name>
    <dbReference type="NCBI Taxonomy" id="110791"/>
    <lineage>
        <taxon>Eukaryota</taxon>
        <taxon>Metazoa</taxon>
        <taxon>Ecdysozoa</taxon>
        <taxon>Arthropoda</taxon>
        <taxon>Hexapoda</taxon>
        <taxon>Insecta</taxon>
        <taxon>Pterygota</taxon>
        <taxon>Neoptera</taxon>
        <taxon>Endopterygota</taxon>
        <taxon>Lepidoptera</taxon>
        <taxon>Glossata</taxon>
        <taxon>Ditrysia</taxon>
        <taxon>Papilionoidea</taxon>
        <taxon>Papilionidae</taxon>
        <taxon>Papilioninae</taxon>
        <taxon>Iphiclides</taxon>
    </lineage>
</organism>
<evidence type="ECO:0000256" key="3">
    <source>
        <dbReference type="RuleBase" id="RU363034"/>
    </source>
</evidence>
<dbReference type="InterPro" id="IPR001254">
    <property type="entry name" value="Trypsin_dom"/>
</dbReference>
<feature type="chain" id="PRO_5047082507" description="Peptidase S1 domain-containing protein" evidence="4">
    <location>
        <begin position="22"/>
        <end position="302"/>
    </location>
</feature>
<feature type="domain" description="Peptidase S1" evidence="5">
    <location>
        <begin position="49"/>
        <end position="302"/>
    </location>
</feature>
<accession>A0ABN8I552</accession>